<protein>
    <recommendedName>
        <fullName evidence="2">Terpene synthase N-terminal domain-containing protein</fullName>
    </recommendedName>
</protein>
<comment type="caution">
    <text evidence="3">The sequence shown here is derived from an EMBL/GenBank/DDBJ whole genome shotgun (WGS) entry which is preliminary data.</text>
</comment>
<feature type="domain" description="Terpene synthase N-terminal" evidence="2">
    <location>
        <begin position="36"/>
        <end position="143"/>
    </location>
</feature>
<reference evidence="4" key="1">
    <citation type="journal article" date="2016" name="Proc. Natl. Acad. Sci. U.S.A.">
        <title>Chromosome-level assembly of Arabidopsis thaliana Ler reveals the extent of translocation and inversion polymorphisms.</title>
        <authorList>
            <person name="Zapata L."/>
            <person name="Ding J."/>
            <person name="Willing E.M."/>
            <person name="Hartwig B."/>
            <person name="Bezdan D."/>
            <person name="Jiao W.B."/>
            <person name="Patel V."/>
            <person name="Velikkakam James G."/>
            <person name="Koornneef M."/>
            <person name="Ossowski S."/>
            <person name="Schneeberger K."/>
        </authorList>
    </citation>
    <scope>NUCLEOTIDE SEQUENCE [LARGE SCALE GENOMIC DNA]</scope>
    <source>
        <strain evidence="4">cv. Landsberg erecta</strain>
    </source>
</reference>
<dbReference type="PANTHER" id="PTHR31225:SF255">
    <property type="entry name" value="TERPENOID SYNTHASE 3, CHLOROPLASTIC"/>
    <property type="match status" value="1"/>
</dbReference>
<dbReference type="InterPro" id="IPR001906">
    <property type="entry name" value="Terpene_synth_N"/>
</dbReference>
<dbReference type="Pfam" id="PF01397">
    <property type="entry name" value="Terpene_synth"/>
    <property type="match status" value="1"/>
</dbReference>
<feature type="compositionally biased region" description="Polar residues" evidence="1">
    <location>
        <begin position="17"/>
        <end position="28"/>
    </location>
</feature>
<dbReference type="PANTHER" id="PTHR31225">
    <property type="entry name" value="OS04G0344100 PROTEIN-RELATED"/>
    <property type="match status" value="1"/>
</dbReference>
<dbReference type="ExpressionAtlas" id="A0A178UX90">
    <property type="expression patterns" value="baseline and differential"/>
</dbReference>
<feature type="compositionally biased region" description="Basic residues" evidence="1">
    <location>
        <begin position="1"/>
        <end position="11"/>
    </location>
</feature>
<dbReference type="Gene3D" id="1.50.10.130">
    <property type="entry name" value="Terpene synthase, N-terminal domain"/>
    <property type="match status" value="1"/>
</dbReference>
<evidence type="ECO:0000313" key="4">
    <source>
        <dbReference type="Proteomes" id="UP000078284"/>
    </source>
</evidence>
<feature type="region of interest" description="Disordered" evidence="1">
    <location>
        <begin position="1"/>
        <end position="28"/>
    </location>
</feature>
<proteinExistence type="predicted"/>
<dbReference type="SUPFAM" id="SSF48239">
    <property type="entry name" value="Terpenoid cyclases/Protein prenyltransferases"/>
    <property type="match status" value="1"/>
</dbReference>
<name>A0A178UX90_ARATH</name>
<organism evidence="3 4">
    <name type="scientific">Arabidopsis thaliana</name>
    <name type="common">Mouse-ear cress</name>
    <dbReference type="NCBI Taxonomy" id="3702"/>
    <lineage>
        <taxon>Eukaryota</taxon>
        <taxon>Viridiplantae</taxon>
        <taxon>Streptophyta</taxon>
        <taxon>Embryophyta</taxon>
        <taxon>Tracheophyta</taxon>
        <taxon>Spermatophyta</taxon>
        <taxon>Magnoliopsida</taxon>
        <taxon>eudicotyledons</taxon>
        <taxon>Gunneridae</taxon>
        <taxon>Pentapetalae</taxon>
        <taxon>rosids</taxon>
        <taxon>malvids</taxon>
        <taxon>Brassicales</taxon>
        <taxon>Brassicaceae</taxon>
        <taxon>Camelineae</taxon>
        <taxon>Arabidopsis</taxon>
    </lineage>
</organism>
<sequence length="144" mass="16976">MPKRQAQRRFTRKTDSKTPSQPLVSRRSANYQPSLWQHEYLLSLGNTYVKEDNVERVTLLKQEVSKMLNETEGLLEQLELIDTLQRLGVSYHFEQEIKKTLTNVHVKNVRAHKNRIDRNRWGDLYATALEFRLLRQHGFSIAQG</sequence>
<dbReference type="InterPro" id="IPR036965">
    <property type="entry name" value="Terpene_synth_N_sf"/>
</dbReference>
<dbReference type="InterPro" id="IPR008930">
    <property type="entry name" value="Terpenoid_cyclase/PrenylTrfase"/>
</dbReference>
<evidence type="ECO:0000256" key="1">
    <source>
        <dbReference type="SAM" id="MobiDB-lite"/>
    </source>
</evidence>
<evidence type="ECO:0000259" key="2">
    <source>
        <dbReference type="Pfam" id="PF01397"/>
    </source>
</evidence>
<evidence type="ECO:0000313" key="3">
    <source>
        <dbReference type="EMBL" id="OAO98027.1"/>
    </source>
</evidence>
<accession>A0A178UX90</accession>
<dbReference type="AlphaFoldDB" id="A0A178UX90"/>
<dbReference type="GO" id="GO:0010333">
    <property type="term" value="F:terpene synthase activity"/>
    <property type="evidence" value="ECO:0007669"/>
    <property type="project" value="InterPro"/>
</dbReference>
<dbReference type="Proteomes" id="UP000078284">
    <property type="component" value="Chromosome 4"/>
</dbReference>
<dbReference type="EMBL" id="LUHQ01000004">
    <property type="protein sequence ID" value="OAO98027.1"/>
    <property type="molecule type" value="Genomic_DNA"/>
</dbReference>
<gene>
    <name evidence="3" type="ordered locus">AXX17_At4g19700</name>
</gene>
<dbReference type="GO" id="GO:0016114">
    <property type="term" value="P:terpenoid biosynthetic process"/>
    <property type="evidence" value="ECO:0007669"/>
    <property type="project" value="InterPro"/>
</dbReference>
<dbReference type="SMR" id="A0A178UX90"/>
<dbReference type="InterPro" id="IPR050148">
    <property type="entry name" value="Terpene_synthase-like"/>
</dbReference>